<evidence type="ECO:0000259" key="4">
    <source>
        <dbReference type="PROSITE" id="PS51194"/>
    </source>
</evidence>
<dbReference type="InterPro" id="IPR038718">
    <property type="entry name" value="SNF2-like_sf"/>
</dbReference>
<organism evidence="5 6">
    <name type="scientific">Dioscorea cayennensis subsp. rotundata</name>
    <name type="common">White Guinea yam</name>
    <name type="synonym">Dioscorea rotundata</name>
    <dbReference type="NCBI Taxonomy" id="55577"/>
    <lineage>
        <taxon>Eukaryota</taxon>
        <taxon>Viridiplantae</taxon>
        <taxon>Streptophyta</taxon>
        <taxon>Embryophyta</taxon>
        <taxon>Tracheophyta</taxon>
        <taxon>Spermatophyta</taxon>
        <taxon>Magnoliopsida</taxon>
        <taxon>Liliopsida</taxon>
        <taxon>Dioscoreales</taxon>
        <taxon>Dioscoreaceae</taxon>
        <taxon>Dioscorea</taxon>
    </lineage>
</organism>
<dbReference type="InterPro" id="IPR014001">
    <property type="entry name" value="Helicase_ATP-bd"/>
</dbReference>
<dbReference type="Gene3D" id="1.10.30.50">
    <property type="match status" value="1"/>
</dbReference>
<dbReference type="CDD" id="cd00085">
    <property type="entry name" value="HNHc"/>
    <property type="match status" value="1"/>
</dbReference>
<dbReference type="GO" id="GO:0004386">
    <property type="term" value="F:helicase activity"/>
    <property type="evidence" value="ECO:0007669"/>
    <property type="project" value="UniProtKB-KW"/>
</dbReference>
<dbReference type="GO" id="GO:0043596">
    <property type="term" value="C:nuclear replication fork"/>
    <property type="evidence" value="ECO:0007669"/>
    <property type="project" value="TreeGrafter"/>
</dbReference>
<dbReference type="SMART" id="SM00490">
    <property type="entry name" value="HELICc"/>
    <property type="match status" value="1"/>
</dbReference>
<accession>A0AB40D1U9</accession>
<keyword evidence="6" id="KW-0547">Nucleotide-binding</keyword>
<dbReference type="GO" id="GO:0003700">
    <property type="term" value="F:DNA-binding transcription factor activity"/>
    <property type="evidence" value="ECO:0007669"/>
    <property type="project" value="InterPro"/>
</dbReference>
<dbReference type="GO" id="GO:0005524">
    <property type="term" value="F:ATP binding"/>
    <property type="evidence" value="ECO:0007669"/>
    <property type="project" value="InterPro"/>
</dbReference>
<dbReference type="Pfam" id="PF01844">
    <property type="entry name" value="HNH"/>
    <property type="match status" value="1"/>
</dbReference>
<dbReference type="Pfam" id="PF00271">
    <property type="entry name" value="Helicase_C"/>
    <property type="match status" value="1"/>
</dbReference>
<dbReference type="Gene3D" id="3.40.50.300">
    <property type="entry name" value="P-loop containing nucleotide triphosphate hydrolases"/>
    <property type="match status" value="1"/>
</dbReference>
<feature type="domain" description="Helicase C-terminal" evidence="4">
    <location>
        <begin position="520"/>
        <end position="677"/>
    </location>
</feature>
<dbReference type="Proteomes" id="UP001515500">
    <property type="component" value="Chromosome 19"/>
</dbReference>
<dbReference type="PROSITE" id="PS51194">
    <property type="entry name" value="HELICASE_CTER"/>
    <property type="match status" value="1"/>
</dbReference>
<feature type="domain" description="Helicase ATP-binding" evidence="3">
    <location>
        <begin position="197"/>
        <end position="361"/>
    </location>
</feature>
<dbReference type="GO" id="GO:0031297">
    <property type="term" value="P:replication fork processing"/>
    <property type="evidence" value="ECO:0007669"/>
    <property type="project" value="TreeGrafter"/>
</dbReference>
<dbReference type="GO" id="GO:0003676">
    <property type="term" value="F:nucleic acid binding"/>
    <property type="evidence" value="ECO:0007669"/>
    <property type="project" value="InterPro"/>
</dbReference>
<reference evidence="6" key="1">
    <citation type="submission" date="2025-08" db="UniProtKB">
        <authorList>
            <consortium name="RefSeq"/>
        </authorList>
    </citation>
    <scope>IDENTIFICATION</scope>
</reference>
<keyword evidence="6" id="KW-0255">Endonuclease</keyword>
<dbReference type="Pfam" id="PF00176">
    <property type="entry name" value="SNF2-rel_dom"/>
    <property type="match status" value="1"/>
</dbReference>
<feature type="coiled-coil region" evidence="2">
    <location>
        <begin position="4"/>
        <end position="31"/>
    </location>
</feature>
<keyword evidence="2" id="KW-0175">Coiled coil</keyword>
<dbReference type="GO" id="GO:0016787">
    <property type="term" value="F:hydrolase activity"/>
    <property type="evidence" value="ECO:0007669"/>
    <property type="project" value="UniProtKB-KW"/>
</dbReference>
<dbReference type="PROSITE" id="PS00036">
    <property type="entry name" value="BZIP_BASIC"/>
    <property type="match status" value="1"/>
</dbReference>
<dbReference type="InterPro" id="IPR000330">
    <property type="entry name" value="SNF2_N"/>
</dbReference>
<dbReference type="InterPro" id="IPR027417">
    <property type="entry name" value="P-loop_NTPase"/>
</dbReference>
<dbReference type="GO" id="GO:0008270">
    <property type="term" value="F:zinc ion binding"/>
    <property type="evidence" value="ECO:0007669"/>
    <property type="project" value="InterPro"/>
</dbReference>
<protein>
    <submittedName>
        <fullName evidence="6">DNA annealing helicase and endonuclease ZRANB3</fullName>
    </submittedName>
</protein>
<gene>
    <name evidence="6" type="primary">LOC120283655</name>
</gene>
<dbReference type="CDD" id="cd18010">
    <property type="entry name" value="DEXHc_HARP_SMARCAL1"/>
    <property type="match status" value="1"/>
</dbReference>
<dbReference type="InterPro" id="IPR001650">
    <property type="entry name" value="Helicase_C-like"/>
</dbReference>
<evidence type="ECO:0000256" key="1">
    <source>
        <dbReference type="ARBA" id="ARBA00022801"/>
    </source>
</evidence>
<dbReference type="GeneID" id="120283655"/>
<sequence length="1205" mass="136107">MPLMEITEEQRRRAEANRMAAIERRRRAEEAGLVNHDAWRLFKCRKIPSPTHSSAVPSAAFRVVLEICSPDEFSATPEPLQGLPFPGDAWCFGIIEESLYKVVPFRCIESQGRQRGVYMLKDYELVAGCLKKIPGVQLQGVPFRTRSVVEKFSCCIRDHWEPCVDGHYSDDKVDELLKALPNSLRDALLPYQLDGVKFGLQRGGRCLIADEMGLGKTIQAIAIACCFMEAGPLLVVCPAVLRYSWAEELEHWLPFLLPKDIHLVFGHQNNLDRLERDPKVVVISYNMLNRLQQSMLEKRWEVMIIDESHNIRCTKKTSESGETKAILDLAPKVNHIILLSGTPSLTRPYDIYHQVNILWPRLLGDDKYEYAKNYCSMKLVHGCQGKIFKDFSKGIRFEELNVLLRQTLMIRRLKEHVLAQLPPKRRQIIRLMLKAADILFATKTSKVQEAIVGRENQNESITDQCCHKSDDGGDAKVVNLNTCHGNRTLKSLSDKEIGLAKLSGFREWFSNHFILREPEDASTLEVGLNSQKMIIFGHHLKVLDEVQEFICEKEIKFVRIDGSTVARDRQMAVEAFRSSSEVKIAIIGITAGGVGLDFSSAQNVVFLELPKSASEMLQAEDRAHRRGQNNAVNIYIFCAKDSLDESRWLQLNKSLFRVSSVINGKVDAVKEIQVDGICQLDYSINASDDARMGISSINMDVENADIADESKVQSIVLSNETSKRSEGSMAAFVGVDEDGLVQDNISHSDTQDYSSLGSNLEGNQTLTAKDRQSSDICGYSLDEGCEKIKWLENMTHETDEMQSTTPKNFDGKICELAETDTRSPIQAESLRFEVSRYTRRIHLYVCILGEDSRPRPVFQNFRQEELESMLSSNGDINKETAPQLLLDNSAFYEVFQAFVKEWNELRPIEQNKLHGKPLQLPLSLELCYLKDTINHGCGGLLKGGSKRRVTPLSDISRPLPEGALWKKVVLSGGHAKEKEYSQAWTITGEPLCKLCQAPCRGKLAKIPEYFEDLFCNLGCFQEYRIRTSQKALREALFQIEHGVCVNCKLDCHTLVECIRPLSVARRKEYIRTTAPTLAKKRKLFEKLVYEPVEGNAWHADHIIPVYKGGGECRLENMRTLCVVCHSEVTKAQQGERKLMRKRAKEQLKLVMMQVKGNGSTELTDPQSDVCVLKAGHDAIQDDDSLFVEVPGSSYSAKLSQDLCNQ</sequence>
<evidence type="ECO:0000256" key="2">
    <source>
        <dbReference type="SAM" id="Coils"/>
    </source>
</evidence>
<dbReference type="InterPro" id="IPR002711">
    <property type="entry name" value="HNH"/>
</dbReference>
<keyword evidence="6" id="KW-0067">ATP-binding</keyword>
<dbReference type="GO" id="GO:0004520">
    <property type="term" value="F:DNA endonuclease activity"/>
    <property type="evidence" value="ECO:0007669"/>
    <property type="project" value="TreeGrafter"/>
</dbReference>
<dbReference type="FunFam" id="3.40.50.10810:FF:000065">
    <property type="entry name" value="SNF2 DNA repair protein, putative"/>
    <property type="match status" value="1"/>
</dbReference>
<name>A0AB40D1U9_DIOCR</name>
<dbReference type="GO" id="GO:0006281">
    <property type="term" value="P:DNA repair"/>
    <property type="evidence" value="ECO:0007669"/>
    <property type="project" value="TreeGrafter"/>
</dbReference>
<evidence type="ECO:0000259" key="3">
    <source>
        <dbReference type="PROSITE" id="PS51192"/>
    </source>
</evidence>
<dbReference type="InterPro" id="IPR049730">
    <property type="entry name" value="SNF2/RAD54-like_C"/>
</dbReference>
<proteinExistence type="predicted"/>
<dbReference type="InterPro" id="IPR004827">
    <property type="entry name" value="bZIP"/>
</dbReference>
<dbReference type="Gene3D" id="3.40.50.10810">
    <property type="entry name" value="Tandem AAA-ATPase domain"/>
    <property type="match status" value="1"/>
</dbReference>
<dbReference type="CDD" id="cd18793">
    <property type="entry name" value="SF2_C_SNF"/>
    <property type="match status" value="1"/>
</dbReference>
<dbReference type="SMART" id="SM00487">
    <property type="entry name" value="DEXDc"/>
    <property type="match status" value="1"/>
</dbReference>
<dbReference type="PROSITE" id="PS51192">
    <property type="entry name" value="HELICASE_ATP_BIND_1"/>
    <property type="match status" value="1"/>
</dbReference>
<dbReference type="AlphaFoldDB" id="A0AB40D1U9"/>
<evidence type="ECO:0000313" key="6">
    <source>
        <dbReference type="RefSeq" id="XP_039146299.1"/>
    </source>
</evidence>
<dbReference type="SMART" id="SM00507">
    <property type="entry name" value="HNHc"/>
    <property type="match status" value="1"/>
</dbReference>
<dbReference type="PANTHER" id="PTHR45766">
    <property type="entry name" value="DNA ANNEALING HELICASE AND ENDONUCLEASE ZRANB3 FAMILY MEMBER"/>
    <property type="match status" value="1"/>
</dbReference>
<dbReference type="InterPro" id="IPR003615">
    <property type="entry name" value="HNH_nuc"/>
</dbReference>
<keyword evidence="6" id="KW-0540">Nuclease</keyword>
<keyword evidence="5" id="KW-1185">Reference proteome</keyword>
<dbReference type="PANTHER" id="PTHR45766:SF5">
    <property type="entry name" value="SNF2 DOMAIN-CONTAINING PROTEIN _ HELICASE DOMAIN-CONTAINING PROTEIN _ HNH ENDONUCLEASE DOMAIN-CONTAINING PROTEIN"/>
    <property type="match status" value="1"/>
</dbReference>
<dbReference type="SUPFAM" id="SSF52540">
    <property type="entry name" value="P-loop containing nucleoside triphosphate hydrolases"/>
    <property type="match status" value="2"/>
</dbReference>
<dbReference type="RefSeq" id="XP_039146299.1">
    <property type="nucleotide sequence ID" value="XM_039290365.1"/>
</dbReference>
<keyword evidence="6" id="KW-0347">Helicase</keyword>
<keyword evidence="1" id="KW-0378">Hydrolase</keyword>
<evidence type="ECO:0000313" key="5">
    <source>
        <dbReference type="Proteomes" id="UP001515500"/>
    </source>
</evidence>